<organism evidence="1">
    <name type="scientific">Leptospira ellisii</name>
    <dbReference type="NCBI Taxonomy" id="2023197"/>
    <lineage>
        <taxon>Bacteria</taxon>
        <taxon>Pseudomonadati</taxon>
        <taxon>Spirochaetota</taxon>
        <taxon>Spirochaetia</taxon>
        <taxon>Leptospirales</taxon>
        <taxon>Leptospiraceae</taxon>
        <taxon>Leptospira</taxon>
    </lineage>
</organism>
<protein>
    <submittedName>
        <fullName evidence="1">Uncharacterized protein</fullName>
    </submittedName>
</protein>
<proteinExistence type="predicted"/>
<accession>A0A2N0BAW9</accession>
<sequence length="266" mass="28770">MSRSSRKNPASFSRSSGNDCLMRVTYAILTATFFLCGFCVPADPEYRQKVLENVKDTGFISREFFQILVKVPLPSKDAGILELRNQCRKIAETKRDEIAVSILLTTIRESDFLFAPLRANPGTYTGPTLPPQIASAGAITSAPGGMALSTGTVSNTATATTQTATANNASANPSSAGSGTNANLGNLDVQAAAKSKEKAAKQLSQDALVYRGAFSWFLNSMFLFREDYSDPANCTFIYRNIQKDLYANVIRKGIQPLSKQEDPEAP</sequence>
<evidence type="ECO:0000313" key="1">
    <source>
        <dbReference type="EMBL" id="PJZ93664.1"/>
    </source>
</evidence>
<dbReference type="AlphaFoldDB" id="A0A2N0BAW9"/>
<name>A0A2N0BAW9_9LEPT</name>
<comment type="caution">
    <text evidence="1">The sequence shown here is derived from an EMBL/GenBank/DDBJ whole genome shotgun (WGS) entry which is preliminary data.</text>
</comment>
<reference evidence="1" key="1">
    <citation type="submission" date="2017-07" db="EMBL/GenBank/DDBJ databases">
        <title>Leptospira spp. isolated from tropical soils.</title>
        <authorList>
            <person name="Thibeaux R."/>
            <person name="Iraola G."/>
            <person name="Ferres I."/>
            <person name="Bierque E."/>
            <person name="Girault D."/>
            <person name="Soupe-Gilbert M.-E."/>
            <person name="Picardeau M."/>
            <person name="Goarant C."/>
        </authorList>
    </citation>
    <scope>NUCLEOTIDE SEQUENCE [LARGE SCALE GENOMIC DNA]</scope>
    <source>
        <strain evidence="1">ATI7-C-A5</strain>
    </source>
</reference>
<dbReference type="EMBL" id="NPEF01000050">
    <property type="protein sequence ID" value="PJZ93664.1"/>
    <property type="molecule type" value="Genomic_DNA"/>
</dbReference>
<gene>
    <name evidence="1" type="ORF">CH379_06645</name>
</gene>
<dbReference type="RefSeq" id="WP_165783415.1">
    <property type="nucleotide sequence ID" value="NZ_NPEF02000009.1"/>
</dbReference>